<dbReference type="KEGG" id="cvg:107088464"/>
<keyword evidence="1" id="KW-0416">Keratin</keyword>
<dbReference type="SMART" id="SM01391">
    <property type="entry name" value="Filament"/>
    <property type="match status" value="1"/>
</dbReference>
<dbReference type="InterPro" id="IPR003054">
    <property type="entry name" value="Keratin_II"/>
</dbReference>
<evidence type="ECO:0000256" key="5">
    <source>
        <dbReference type="RuleBase" id="RU000685"/>
    </source>
</evidence>
<name>A0A3Q2EHQ5_CYPVA</name>
<dbReference type="PANTHER" id="PTHR45616:SF21">
    <property type="entry name" value="KERATIN, TYPE II CYTOSKELETAL 7"/>
    <property type="match status" value="1"/>
</dbReference>
<evidence type="ECO:0000256" key="4">
    <source>
        <dbReference type="ARBA" id="ARBA00061646"/>
    </source>
</evidence>
<dbReference type="Ensembl" id="ENSCVAT00000027258.1">
    <property type="protein sequence ID" value="ENSCVAP00000031936.1"/>
    <property type="gene ID" value="ENSCVAG00000021587.1"/>
</dbReference>
<reference evidence="9" key="2">
    <citation type="submission" date="2025-09" db="UniProtKB">
        <authorList>
            <consortium name="Ensembl"/>
        </authorList>
    </citation>
    <scope>IDENTIFICATION</scope>
</reference>
<feature type="region of interest" description="Disordered" evidence="7">
    <location>
        <begin position="1"/>
        <end position="25"/>
    </location>
</feature>
<dbReference type="AlphaFoldDB" id="A0A3Q2EHQ5"/>
<dbReference type="Gene3D" id="1.20.5.170">
    <property type="match status" value="1"/>
</dbReference>
<evidence type="ECO:0000256" key="3">
    <source>
        <dbReference type="ARBA" id="ARBA00023054"/>
    </source>
</evidence>
<accession>A0A3Q2EHQ5</accession>
<dbReference type="Gene3D" id="1.20.5.1160">
    <property type="entry name" value="Vasodilator-stimulated phosphoprotein"/>
    <property type="match status" value="1"/>
</dbReference>
<feature type="domain" description="IF rod" evidence="8">
    <location>
        <begin position="116"/>
        <end position="427"/>
    </location>
</feature>
<dbReference type="GO" id="GO:0030280">
    <property type="term" value="F:structural constituent of skin epidermis"/>
    <property type="evidence" value="ECO:0007669"/>
    <property type="project" value="TreeGrafter"/>
</dbReference>
<keyword evidence="2 5" id="KW-0403">Intermediate filament</keyword>
<sequence length="529" mass="58921">MSVRAVKTTTLSTVSSSRGPSQGYSSRSFSGYGGLGVGSARQNYAVRTSYGGVGSSGAAGGFGLRGGGGDFGHVGFGGGMGSEMGAPITAVTVNKSLLAPLNLDFDPTIQAIRIQEKEQIKTLNNRFASFIDKVRFLEQQNKMLETKWKLLQEQTTSKSNIDSMFEAYIANLRKQLDNLGNEKFKLESELHQTTGQVEDYKNKYEEEINKRNECENNFVLMKKDTDAAYMAKVELEAKLDGLSDEIEFLRQIYDAEINELQTQIKDISVVVEMDNSRNLDMDAIIAEVRAQYEDIANKSRAEAESWYQNKYAEMQHSAGKYDNDLKSTRAEIADMNRRIMRLQSEIDMVKAQRTNLEAQIAEAEERGELAVKDAKLRIRELEEALQRAKQDMALQVRQYQELMNVKLALDIEIATYKKLLEGEETRLATGIKTNVSKQTSFNFNSFNLETSRIPSYVSSSFDAIKSSNGSVSALEGRAVKTTVTTTETVVSKAEEKKEEEENQGAAEELPAAEKVEEEKVEPEAEAVAE</sequence>
<dbReference type="PROSITE" id="PS00226">
    <property type="entry name" value="IF_ROD_1"/>
    <property type="match status" value="1"/>
</dbReference>
<dbReference type="GO" id="GO:0045095">
    <property type="term" value="C:keratin filament"/>
    <property type="evidence" value="ECO:0007669"/>
    <property type="project" value="InterPro"/>
</dbReference>
<dbReference type="InterPro" id="IPR039008">
    <property type="entry name" value="IF_rod_dom"/>
</dbReference>
<evidence type="ECO:0000256" key="7">
    <source>
        <dbReference type="SAM" id="MobiDB-lite"/>
    </source>
</evidence>
<dbReference type="Pfam" id="PF16208">
    <property type="entry name" value="Keratin_2_head"/>
    <property type="match status" value="1"/>
</dbReference>
<protein>
    <submittedName>
        <fullName evidence="9">Keratin, type II cytoskeletal 8-like</fullName>
    </submittedName>
</protein>
<organism evidence="9 10">
    <name type="scientific">Cyprinodon variegatus</name>
    <name type="common">Sheepshead minnow</name>
    <dbReference type="NCBI Taxonomy" id="28743"/>
    <lineage>
        <taxon>Eukaryota</taxon>
        <taxon>Metazoa</taxon>
        <taxon>Chordata</taxon>
        <taxon>Craniata</taxon>
        <taxon>Vertebrata</taxon>
        <taxon>Euteleostomi</taxon>
        <taxon>Actinopterygii</taxon>
        <taxon>Neopterygii</taxon>
        <taxon>Teleostei</taxon>
        <taxon>Neoteleostei</taxon>
        <taxon>Acanthomorphata</taxon>
        <taxon>Ovalentaria</taxon>
        <taxon>Atherinomorphae</taxon>
        <taxon>Cyprinodontiformes</taxon>
        <taxon>Cyprinodontidae</taxon>
        <taxon>Cyprinodon</taxon>
    </lineage>
</organism>
<dbReference type="PROSITE" id="PS51842">
    <property type="entry name" value="IF_ROD_2"/>
    <property type="match status" value="1"/>
</dbReference>
<dbReference type="Proteomes" id="UP000265020">
    <property type="component" value="Unassembled WGS sequence"/>
</dbReference>
<comment type="similarity">
    <text evidence="4 5">Belongs to the intermediate filament family.</text>
</comment>
<dbReference type="FunFam" id="1.20.5.170:FF:000004">
    <property type="entry name" value="Keratin, type II cytoskeletal 5"/>
    <property type="match status" value="1"/>
</dbReference>
<dbReference type="GeneID" id="107088464"/>
<dbReference type="SUPFAM" id="SSF64593">
    <property type="entry name" value="Intermediate filament protein, coiled coil region"/>
    <property type="match status" value="3"/>
</dbReference>
<dbReference type="RefSeq" id="XP_015236132.1">
    <property type="nucleotide sequence ID" value="XM_015380646.1"/>
</dbReference>
<dbReference type="GeneTree" id="ENSGT00940000161090"/>
<dbReference type="OrthoDB" id="2441647at2759"/>
<keyword evidence="3 6" id="KW-0175">Coiled coil</keyword>
<feature type="coiled-coil region" evidence="6">
    <location>
        <begin position="325"/>
        <end position="405"/>
    </location>
</feature>
<dbReference type="FunFam" id="1.20.5.500:FF:000001">
    <property type="entry name" value="Type II keratin 23"/>
    <property type="match status" value="1"/>
</dbReference>
<evidence type="ECO:0000313" key="10">
    <source>
        <dbReference type="Proteomes" id="UP000265020"/>
    </source>
</evidence>
<evidence type="ECO:0000256" key="1">
    <source>
        <dbReference type="ARBA" id="ARBA00022744"/>
    </source>
</evidence>
<feature type="region of interest" description="Disordered" evidence="7">
    <location>
        <begin position="485"/>
        <end position="529"/>
    </location>
</feature>
<feature type="coiled-coil region" evidence="6">
    <location>
        <begin position="120"/>
        <end position="259"/>
    </location>
</feature>
<evidence type="ECO:0000256" key="6">
    <source>
        <dbReference type="SAM" id="Coils"/>
    </source>
</evidence>
<dbReference type="GO" id="GO:0005615">
    <property type="term" value="C:extracellular space"/>
    <property type="evidence" value="ECO:0007669"/>
    <property type="project" value="TreeGrafter"/>
</dbReference>
<evidence type="ECO:0000256" key="2">
    <source>
        <dbReference type="ARBA" id="ARBA00022754"/>
    </source>
</evidence>
<dbReference type="GO" id="GO:0045109">
    <property type="term" value="P:intermediate filament organization"/>
    <property type="evidence" value="ECO:0007669"/>
    <property type="project" value="TreeGrafter"/>
</dbReference>
<dbReference type="OMA" id="YKETAHH"/>
<dbReference type="FunFam" id="1.20.5.1160:FF:000001">
    <property type="entry name" value="Keratin type II"/>
    <property type="match status" value="1"/>
</dbReference>
<reference evidence="9" key="1">
    <citation type="submission" date="2025-08" db="UniProtKB">
        <authorList>
            <consortium name="Ensembl"/>
        </authorList>
    </citation>
    <scope>IDENTIFICATION</scope>
</reference>
<dbReference type="InterPro" id="IPR032444">
    <property type="entry name" value="Keratin_2_head"/>
</dbReference>
<proteinExistence type="inferred from homology"/>
<feature type="compositionally biased region" description="Acidic residues" evidence="7">
    <location>
        <begin position="518"/>
        <end position="529"/>
    </location>
</feature>
<dbReference type="Pfam" id="PF00038">
    <property type="entry name" value="Filament"/>
    <property type="match status" value="1"/>
</dbReference>
<dbReference type="PANTHER" id="PTHR45616">
    <property type="entry name" value="GATA-TYPE DOMAIN-CONTAINING PROTEIN"/>
    <property type="match status" value="1"/>
</dbReference>
<feature type="compositionally biased region" description="Low complexity" evidence="7">
    <location>
        <begin position="8"/>
        <end position="25"/>
    </location>
</feature>
<dbReference type="Gene3D" id="1.20.5.500">
    <property type="entry name" value="Single helix bin"/>
    <property type="match status" value="1"/>
</dbReference>
<evidence type="ECO:0000259" key="8">
    <source>
        <dbReference type="PROSITE" id="PS51842"/>
    </source>
</evidence>
<evidence type="ECO:0000313" key="9">
    <source>
        <dbReference type="Ensembl" id="ENSCVAP00000031936.1"/>
    </source>
</evidence>
<keyword evidence="10" id="KW-1185">Reference proteome</keyword>
<dbReference type="GO" id="GO:0031424">
    <property type="term" value="P:keratinization"/>
    <property type="evidence" value="ECO:0007669"/>
    <property type="project" value="TreeGrafter"/>
</dbReference>
<dbReference type="InterPro" id="IPR018039">
    <property type="entry name" value="IF_conserved"/>
</dbReference>
<dbReference type="STRING" id="28743.ENSCVAP00000031936"/>
<dbReference type="PRINTS" id="PR01276">
    <property type="entry name" value="TYPE2KERATIN"/>
</dbReference>